<organism evidence="2 3">
    <name type="scientific">Streptomyces griseoruber</name>
    <dbReference type="NCBI Taxonomy" id="1943"/>
    <lineage>
        <taxon>Bacteria</taxon>
        <taxon>Bacillati</taxon>
        <taxon>Actinomycetota</taxon>
        <taxon>Actinomycetes</taxon>
        <taxon>Kitasatosporales</taxon>
        <taxon>Streptomycetaceae</taxon>
        <taxon>Streptomyces</taxon>
    </lineage>
</organism>
<keyword evidence="3" id="KW-1185">Reference proteome</keyword>
<feature type="region of interest" description="Disordered" evidence="1">
    <location>
        <begin position="68"/>
        <end position="95"/>
    </location>
</feature>
<dbReference type="STRING" id="1943.AQJ64_37490"/>
<dbReference type="AlphaFoldDB" id="A0A101SMG4"/>
<protein>
    <submittedName>
        <fullName evidence="2">Uncharacterized protein</fullName>
    </submittedName>
</protein>
<evidence type="ECO:0000313" key="3">
    <source>
        <dbReference type="Proteomes" id="UP000052982"/>
    </source>
</evidence>
<sequence length="121" mass="12428">MGETAHPVSHVVAVGARMRCMTRAITPPGVRPRHCAVLVAGRRLSGPGGDEVRFGGEQIQQGLAFVGLGPGQGEGDGQDTVRPPGSPRSCPDSARKLGSSAFEAVHRAFTAASGCPLTQIT</sequence>
<comment type="caution">
    <text evidence="2">The sequence shown here is derived from an EMBL/GenBank/DDBJ whole genome shotgun (WGS) entry which is preliminary data.</text>
</comment>
<name>A0A101SMG4_9ACTN</name>
<gene>
    <name evidence="2" type="ORF">AQJ64_37490</name>
</gene>
<dbReference type="EMBL" id="LMWW01000065">
    <property type="protein sequence ID" value="KUN76657.1"/>
    <property type="molecule type" value="Genomic_DNA"/>
</dbReference>
<evidence type="ECO:0000256" key="1">
    <source>
        <dbReference type="SAM" id="MobiDB-lite"/>
    </source>
</evidence>
<evidence type="ECO:0000313" key="2">
    <source>
        <dbReference type="EMBL" id="KUN76657.1"/>
    </source>
</evidence>
<accession>A0A101SMG4</accession>
<reference evidence="2 3" key="1">
    <citation type="submission" date="2015-10" db="EMBL/GenBank/DDBJ databases">
        <title>Draft genome sequence of Streptomyces griseoruber DSM 40281, type strain for the species Streptomyces griseoruber.</title>
        <authorList>
            <person name="Ruckert C."/>
            <person name="Winkler A."/>
            <person name="Kalinowski J."/>
            <person name="Kampfer P."/>
            <person name="Glaeser S."/>
        </authorList>
    </citation>
    <scope>NUCLEOTIDE SEQUENCE [LARGE SCALE GENOMIC DNA]</scope>
    <source>
        <strain evidence="2 3">DSM 40281</strain>
    </source>
</reference>
<dbReference type="Proteomes" id="UP000052982">
    <property type="component" value="Unassembled WGS sequence"/>
</dbReference>
<proteinExistence type="predicted"/>